<reference evidence="3 4" key="1">
    <citation type="submission" date="2022-05" db="EMBL/GenBank/DDBJ databases">
        <title>Streptomyces sp. nov. RY43-2 isolated from soil of a peat swamp forest.</title>
        <authorList>
            <person name="Kanchanasin P."/>
            <person name="Tanasupawat S."/>
            <person name="Phongsopitanun W."/>
        </authorList>
    </citation>
    <scope>NUCLEOTIDE SEQUENCE [LARGE SCALE GENOMIC DNA]</scope>
    <source>
        <strain evidence="3 4">RY43-2</strain>
    </source>
</reference>
<evidence type="ECO:0000256" key="1">
    <source>
        <dbReference type="SAM" id="Phobius"/>
    </source>
</evidence>
<feature type="signal peptide" evidence="2">
    <location>
        <begin position="1"/>
        <end position="33"/>
    </location>
</feature>
<sequence length="149" mass="15550">MTTQHLPTSVRNAATALYTAAALSLVAAATVVADQAAGDGLAGKLRDTYPHRSPGDVSMAESSILTYLFTLAAIGAAFFVWMAWASKRGKRWVRKAGAATVVVGTALSVYHFTQPHPLVMTLAGLLPCLAGLVGLALLWRTEAAAHFAA</sequence>
<feature type="transmembrane region" description="Helical" evidence="1">
    <location>
        <begin position="118"/>
        <end position="139"/>
    </location>
</feature>
<organism evidence="3 4">
    <name type="scientific">Streptomyces macrolidinus</name>
    <dbReference type="NCBI Taxonomy" id="2952607"/>
    <lineage>
        <taxon>Bacteria</taxon>
        <taxon>Bacillati</taxon>
        <taxon>Actinomycetota</taxon>
        <taxon>Actinomycetes</taxon>
        <taxon>Kitasatosporales</taxon>
        <taxon>Streptomycetaceae</taxon>
        <taxon>Streptomyces</taxon>
    </lineage>
</organism>
<keyword evidence="2" id="KW-0732">Signal</keyword>
<evidence type="ECO:0000256" key="2">
    <source>
        <dbReference type="SAM" id="SignalP"/>
    </source>
</evidence>
<feature type="transmembrane region" description="Helical" evidence="1">
    <location>
        <begin position="96"/>
        <end position="112"/>
    </location>
</feature>
<comment type="caution">
    <text evidence="3">The sequence shown here is derived from an EMBL/GenBank/DDBJ whole genome shotgun (WGS) entry which is preliminary data.</text>
</comment>
<keyword evidence="4" id="KW-1185">Reference proteome</keyword>
<keyword evidence="1" id="KW-1133">Transmembrane helix</keyword>
<dbReference type="Proteomes" id="UP001523219">
    <property type="component" value="Unassembled WGS sequence"/>
</dbReference>
<gene>
    <name evidence="3" type="ORF">NGF19_22865</name>
</gene>
<protein>
    <submittedName>
        <fullName evidence="3">Uncharacterized protein</fullName>
    </submittedName>
</protein>
<feature type="chain" id="PRO_5045287333" evidence="2">
    <location>
        <begin position="34"/>
        <end position="149"/>
    </location>
</feature>
<dbReference type="RefSeq" id="WP_252427044.1">
    <property type="nucleotide sequence ID" value="NZ_JAMWMR010000023.1"/>
</dbReference>
<keyword evidence="1" id="KW-0812">Transmembrane</keyword>
<feature type="transmembrane region" description="Helical" evidence="1">
    <location>
        <begin position="64"/>
        <end position="84"/>
    </location>
</feature>
<evidence type="ECO:0000313" key="4">
    <source>
        <dbReference type="Proteomes" id="UP001523219"/>
    </source>
</evidence>
<accession>A0ABT0ZJ37</accession>
<dbReference type="EMBL" id="JAMWMR010000023">
    <property type="protein sequence ID" value="MCN9243595.1"/>
    <property type="molecule type" value="Genomic_DNA"/>
</dbReference>
<evidence type="ECO:0000313" key="3">
    <source>
        <dbReference type="EMBL" id="MCN9243595.1"/>
    </source>
</evidence>
<proteinExistence type="predicted"/>
<keyword evidence="1" id="KW-0472">Membrane</keyword>
<name>A0ABT0ZJ37_9ACTN</name>